<organism evidence="2 3">
    <name type="scientific">Microtetraspora glauca</name>
    <dbReference type="NCBI Taxonomy" id="1996"/>
    <lineage>
        <taxon>Bacteria</taxon>
        <taxon>Bacillati</taxon>
        <taxon>Actinomycetota</taxon>
        <taxon>Actinomycetes</taxon>
        <taxon>Streptosporangiales</taxon>
        <taxon>Streptosporangiaceae</taxon>
        <taxon>Microtetraspora</taxon>
    </lineage>
</organism>
<accession>A0ABV3GB43</accession>
<reference evidence="2 3" key="1">
    <citation type="submission" date="2024-06" db="EMBL/GenBank/DDBJ databases">
        <title>The Natural Products Discovery Center: Release of the First 8490 Sequenced Strains for Exploring Actinobacteria Biosynthetic Diversity.</title>
        <authorList>
            <person name="Kalkreuter E."/>
            <person name="Kautsar S.A."/>
            <person name="Yang D."/>
            <person name="Bader C.D."/>
            <person name="Teijaro C.N."/>
            <person name="Fluegel L."/>
            <person name="Davis C.M."/>
            <person name="Simpson J.R."/>
            <person name="Lauterbach L."/>
            <person name="Steele A.D."/>
            <person name="Gui C."/>
            <person name="Meng S."/>
            <person name="Li G."/>
            <person name="Viehrig K."/>
            <person name="Ye F."/>
            <person name="Su P."/>
            <person name="Kiefer A.F."/>
            <person name="Nichols A."/>
            <person name="Cepeda A.J."/>
            <person name="Yan W."/>
            <person name="Fan B."/>
            <person name="Jiang Y."/>
            <person name="Adhikari A."/>
            <person name="Zheng C.-J."/>
            <person name="Schuster L."/>
            <person name="Cowan T.M."/>
            <person name="Smanski M.J."/>
            <person name="Chevrette M.G."/>
            <person name="De Carvalho L.P.S."/>
            <person name="Shen B."/>
        </authorList>
    </citation>
    <scope>NUCLEOTIDE SEQUENCE [LARGE SCALE GENOMIC DNA]</scope>
    <source>
        <strain evidence="2 3">NPDC050100</strain>
    </source>
</reference>
<feature type="signal peptide" evidence="1">
    <location>
        <begin position="1"/>
        <end position="24"/>
    </location>
</feature>
<protein>
    <submittedName>
        <fullName evidence="2">Uncharacterized protein</fullName>
    </submittedName>
</protein>
<keyword evidence="3" id="KW-1185">Reference proteome</keyword>
<sequence>MMKKTIMAAVAGLAVLATPAAASASTSASDTKILRLRAGLNLTVPKSWKVYKISKDWTRVVTGSCPTVHDEIFGFRDSGCRSFWVLGPSAIEIGHEVFQAYTPEGPFYPATDVGPCVYDAKLSTGQMTLAAKGLHQIGPGHKAYYRAWSANCVSMNSGKVKGHFTQREWYLPKSKILFVDQWNTQGLSTVLKYATWS</sequence>
<evidence type="ECO:0000313" key="3">
    <source>
        <dbReference type="Proteomes" id="UP001551675"/>
    </source>
</evidence>
<gene>
    <name evidence="2" type="ORF">AB0I59_09195</name>
</gene>
<dbReference type="Proteomes" id="UP001551675">
    <property type="component" value="Unassembled WGS sequence"/>
</dbReference>
<proteinExistence type="predicted"/>
<evidence type="ECO:0000313" key="2">
    <source>
        <dbReference type="EMBL" id="MEV0968797.1"/>
    </source>
</evidence>
<feature type="chain" id="PRO_5047498082" evidence="1">
    <location>
        <begin position="25"/>
        <end position="197"/>
    </location>
</feature>
<name>A0ABV3GB43_MICGL</name>
<dbReference type="EMBL" id="JBFALK010000004">
    <property type="protein sequence ID" value="MEV0968797.1"/>
    <property type="molecule type" value="Genomic_DNA"/>
</dbReference>
<keyword evidence="1" id="KW-0732">Signal</keyword>
<evidence type="ECO:0000256" key="1">
    <source>
        <dbReference type="SAM" id="SignalP"/>
    </source>
</evidence>
<comment type="caution">
    <text evidence="2">The sequence shown here is derived from an EMBL/GenBank/DDBJ whole genome shotgun (WGS) entry which is preliminary data.</text>
</comment>
<dbReference type="RefSeq" id="WP_061260780.1">
    <property type="nucleotide sequence ID" value="NZ_JBFALK010000004.1"/>
</dbReference>